<dbReference type="InterPro" id="IPR003488">
    <property type="entry name" value="DprA"/>
</dbReference>
<dbReference type="SUPFAM" id="SSF46785">
    <property type="entry name" value="Winged helix' DNA-binding domain"/>
    <property type="match status" value="1"/>
</dbReference>
<dbReference type="RefSeq" id="WP_313978230.1">
    <property type="nucleotide sequence ID" value="NZ_JASJOS010000004.1"/>
</dbReference>
<dbReference type="Pfam" id="PF14520">
    <property type="entry name" value="HHH_5"/>
    <property type="match status" value="1"/>
</dbReference>
<dbReference type="GO" id="GO:0009294">
    <property type="term" value="P:DNA-mediated transformation"/>
    <property type="evidence" value="ECO:0007669"/>
    <property type="project" value="InterPro"/>
</dbReference>
<dbReference type="Gene3D" id="3.40.50.450">
    <property type="match status" value="1"/>
</dbReference>
<dbReference type="SUPFAM" id="SSF102405">
    <property type="entry name" value="MCP/YpsA-like"/>
    <property type="match status" value="1"/>
</dbReference>
<dbReference type="PANTHER" id="PTHR43022:SF1">
    <property type="entry name" value="PROTEIN SMF"/>
    <property type="match status" value="1"/>
</dbReference>
<protein>
    <submittedName>
        <fullName evidence="4">DNA-processing protein DprA</fullName>
    </submittedName>
</protein>
<dbReference type="PANTHER" id="PTHR43022">
    <property type="entry name" value="PROTEIN SMF"/>
    <property type="match status" value="1"/>
</dbReference>
<comment type="caution">
    <text evidence="4">The sequence shown here is derived from an EMBL/GenBank/DDBJ whole genome shotgun (WGS) entry which is preliminary data.</text>
</comment>
<evidence type="ECO:0000259" key="2">
    <source>
        <dbReference type="Pfam" id="PF02481"/>
    </source>
</evidence>
<accession>A0AAE3QPB6</accession>
<name>A0AAE3QPB6_9BACT</name>
<dbReference type="Pfam" id="PF17782">
    <property type="entry name" value="WHD_DprA"/>
    <property type="match status" value="1"/>
</dbReference>
<dbReference type="EMBL" id="JASJOS010000004">
    <property type="protein sequence ID" value="MDJ1481003.1"/>
    <property type="molecule type" value="Genomic_DNA"/>
</dbReference>
<dbReference type="InterPro" id="IPR057666">
    <property type="entry name" value="DrpA_SLOG"/>
</dbReference>
<reference evidence="4" key="1">
    <citation type="submission" date="2023-05" db="EMBL/GenBank/DDBJ databases">
        <authorList>
            <person name="Zhang X."/>
        </authorList>
    </citation>
    <scope>NUCLEOTIDE SEQUENCE</scope>
    <source>
        <strain evidence="4">YF14B1</strain>
    </source>
</reference>
<evidence type="ECO:0000313" key="4">
    <source>
        <dbReference type="EMBL" id="MDJ1481003.1"/>
    </source>
</evidence>
<sequence length="371" mass="40520">MEEEIIHQIALSLTPGIGIALSRQLVSYCGSAQEVFKASKGKLTRIPGIGEKTAEIIHAREGFSVADFVYEQALKQNVRLLFYTNKDYPTRLKQLPDAPMLLYYKGTADLNAKKVVAIVGTRNATTYGKKITEELITSLSVYPDVLVVSGLAYGIDITAHKASVKHSVPTVGVLGSGIDTIYPAAHKNTAQQMFDNGGLLTEYTFGTKPDAPHFPDRNRIVAGMSDVTIVVEAAIKGGALITAQIANDYNRDVMAIPGSLDQPYSTGCNRLIRNHQAHIYTSLSDLEYLMGWAEETGEKNNPSVPIPWMQQEGLSESEKSILTLLTTQPDILIDDLSWKSQIPVNQMASILLTLELQGLIKSLPGKRFSLA</sequence>
<evidence type="ECO:0000313" key="5">
    <source>
        <dbReference type="Proteomes" id="UP001241110"/>
    </source>
</evidence>
<proteinExistence type="inferred from homology"/>
<dbReference type="Gene3D" id="1.10.10.10">
    <property type="entry name" value="Winged helix-like DNA-binding domain superfamily/Winged helix DNA-binding domain"/>
    <property type="match status" value="1"/>
</dbReference>
<dbReference type="InterPro" id="IPR010994">
    <property type="entry name" value="RuvA_2-like"/>
</dbReference>
<evidence type="ECO:0000256" key="1">
    <source>
        <dbReference type="ARBA" id="ARBA00006525"/>
    </source>
</evidence>
<comment type="similarity">
    <text evidence="1">Belongs to the DprA/Smf family.</text>
</comment>
<dbReference type="SUPFAM" id="SSF47781">
    <property type="entry name" value="RuvA domain 2-like"/>
    <property type="match status" value="1"/>
</dbReference>
<feature type="domain" description="Smf/DprA SLOG" evidence="2">
    <location>
        <begin position="80"/>
        <end position="286"/>
    </location>
</feature>
<feature type="domain" description="DprA winged helix" evidence="3">
    <location>
        <begin position="311"/>
        <end position="366"/>
    </location>
</feature>
<dbReference type="NCBIfam" id="TIGR00732">
    <property type="entry name" value="dprA"/>
    <property type="match status" value="1"/>
</dbReference>
<dbReference type="InterPro" id="IPR041614">
    <property type="entry name" value="DprA_WH"/>
</dbReference>
<dbReference type="Proteomes" id="UP001241110">
    <property type="component" value="Unassembled WGS sequence"/>
</dbReference>
<dbReference type="Pfam" id="PF02481">
    <property type="entry name" value="DNA_processg_A"/>
    <property type="match status" value="1"/>
</dbReference>
<dbReference type="AlphaFoldDB" id="A0AAE3QPB6"/>
<gene>
    <name evidence="4" type="primary">dprA</name>
    <name evidence="4" type="ORF">QNI16_10960</name>
</gene>
<evidence type="ECO:0000259" key="3">
    <source>
        <dbReference type="Pfam" id="PF17782"/>
    </source>
</evidence>
<dbReference type="InterPro" id="IPR036388">
    <property type="entry name" value="WH-like_DNA-bd_sf"/>
</dbReference>
<organism evidence="4 5">
    <name type="scientific">Xanthocytophaga flava</name>
    <dbReference type="NCBI Taxonomy" id="3048013"/>
    <lineage>
        <taxon>Bacteria</taxon>
        <taxon>Pseudomonadati</taxon>
        <taxon>Bacteroidota</taxon>
        <taxon>Cytophagia</taxon>
        <taxon>Cytophagales</taxon>
        <taxon>Rhodocytophagaceae</taxon>
        <taxon>Xanthocytophaga</taxon>
    </lineage>
</organism>
<dbReference type="InterPro" id="IPR036390">
    <property type="entry name" value="WH_DNA-bd_sf"/>
</dbReference>